<sequence length="117" mass="12976">FMRITDRQKDVIKSGGEWISSIDLENVAVGCPGVKIAAVIGVPHPKWEERPLLVIETHEGAQLTKAAVLDYLAPRIVKWWTPDDVVFAAVPLTATGKIDKKVLRQAWKDHLSGRSQP</sequence>
<accession>A0A258CR36</accession>
<reference evidence="9 10" key="1">
    <citation type="submission" date="2017-03" db="EMBL/GenBank/DDBJ databases">
        <title>Lifting the veil on microbial sulfur biogeochemistry in mining wastewaters.</title>
        <authorList>
            <person name="Kantor R.S."/>
            <person name="Colenbrander Nelson T."/>
            <person name="Marshall S."/>
            <person name="Bennett D."/>
            <person name="Apte S."/>
            <person name="Camacho D."/>
            <person name="Thomas B.C."/>
            <person name="Warren L.A."/>
            <person name="Banfield J.F."/>
        </authorList>
    </citation>
    <scope>NUCLEOTIDE SEQUENCE [LARGE SCALE GENOMIC DNA]</scope>
    <source>
        <strain evidence="9">32-67-7</strain>
    </source>
</reference>
<evidence type="ECO:0000256" key="4">
    <source>
        <dbReference type="ARBA" id="ARBA00023098"/>
    </source>
</evidence>
<evidence type="ECO:0000256" key="3">
    <source>
        <dbReference type="ARBA" id="ARBA00022832"/>
    </source>
</evidence>
<comment type="caution">
    <text evidence="9">The sequence shown here is derived from an EMBL/GenBank/DDBJ whole genome shotgun (WGS) entry which is preliminary data.</text>
</comment>
<evidence type="ECO:0000313" key="10">
    <source>
        <dbReference type="Proteomes" id="UP000215616"/>
    </source>
</evidence>
<keyword evidence="4" id="KW-0443">Lipid metabolism</keyword>
<dbReference type="GO" id="GO:0006631">
    <property type="term" value="P:fatty acid metabolic process"/>
    <property type="evidence" value="ECO:0007669"/>
    <property type="project" value="UniProtKB-KW"/>
</dbReference>
<comment type="catalytic activity">
    <reaction evidence="5">
        <text>3-(methylsulfanyl)propanoate + ATP + CoA = 3-(methylsulfanyl)propanoyl-CoA + AMP + diphosphate</text>
        <dbReference type="Rhea" id="RHEA:43052"/>
        <dbReference type="ChEBI" id="CHEBI:30616"/>
        <dbReference type="ChEBI" id="CHEBI:33019"/>
        <dbReference type="ChEBI" id="CHEBI:49016"/>
        <dbReference type="ChEBI" id="CHEBI:57287"/>
        <dbReference type="ChEBI" id="CHEBI:82815"/>
        <dbReference type="ChEBI" id="CHEBI:456215"/>
        <dbReference type="EC" id="6.2.1.44"/>
    </reaction>
    <physiologicalReaction direction="left-to-right" evidence="5">
        <dbReference type="Rhea" id="RHEA:43053"/>
    </physiologicalReaction>
</comment>
<evidence type="ECO:0000256" key="7">
    <source>
        <dbReference type="ARBA" id="ARBA00067668"/>
    </source>
</evidence>
<keyword evidence="2 9" id="KW-0436">Ligase</keyword>
<dbReference type="SUPFAM" id="SSF56801">
    <property type="entry name" value="Acetyl-CoA synthetase-like"/>
    <property type="match status" value="1"/>
</dbReference>
<dbReference type="PANTHER" id="PTHR43859">
    <property type="entry name" value="ACYL-ACTIVATING ENZYME"/>
    <property type="match status" value="1"/>
</dbReference>
<dbReference type="Gene3D" id="3.30.300.30">
    <property type="match status" value="1"/>
</dbReference>
<organism evidence="9 10">
    <name type="scientific">Caulobacter vibrioides</name>
    <name type="common">Caulobacter crescentus</name>
    <dbReference type="NCBI Taxonomy" id="155892"/>
    <lineage>
        <taxon>Bacteria</taxon>
        <taxon>Pseudomonadati</taxon>
        <taxon>Pseudomonadota</taxon>
        <taxon>Alphaproteobacteria</taxon>
        <taxon>Caulobacterales</taxon>
        <taxon>Caulobacteraceae</taxon>
        <taxon>Caulobacter</taxon>
    </lineage>
</organism>
<keyword evidence="3" id="KW-0276">Fatty acid metabolism</keyword>
<dbReference type="EC" id="6.2.1.44" evidence="6"/>
<dbReference type="Pfam" id="PF13193">
    <property type="entry name" value="AMP-binding_C"/>
    <property type="match status" value="1"/>
</dbReference>
<dbReference type="AlphaFoldDB" id="A0A258CR36"/>
<dbReference type="Proteomes" id="UP000215616">
    <property type="component" value="Unassembled WGS sequence"/>
</dbReference>
<evidence type="ECO:0000313" key="9">
    <source>
        <dbReference type="EMBL" id="OYW97937.1"/>
    </source>
</evidence>
<evidence type="ECO:0000256" key="6">
    <source>
        <dbReference type="ARBA" id="ARBA00066616"/>
    </source>
</evidence>
<dbReference type="InterPro" id="IPR045851">
    <property type="entry name" value="AMP-bd_C_sf"/>
</dbReference>
<proteinExistence type="inferred from homology"/>
<dbReference type="EMBL" id="NCDQ01000573">
    <property type="protein sequence ID" value="OYW97937.1"/>
    <property type="molecule type" value="Genomic_DNA"/>
</dbReference>
<dbReference type="PANTHER" id="PTHR43859:SF4">
    <property type="entry name" value="BUTANOATE--COA LIGASE AAE1-RELATED"/>
    <property type="match status" value="1"/>
</dbReference>
<dbReference type="GO" id="GO:0016874">
    <property type="term" value="F:ligase activity"/>
    <property type="evidence" value="ECO:0007669"/>
    <property type="project" value="UniProtKB-KW"/>
</dbReference>
<evidence type="ECO:0000259" key="8">
    <source>
        <dbReference type="Pfam" id="PF13193"/>
    </source>
</evidence>
<feature type="domain" description="AMP-binding enzyme C-terminal" evidence="8">
    <location>
        <begin position="24"/>
        <end position="97"/>
    </location>
</feature>
<protein>
    <recommendedName>
        <fullName evidence="7">3-methylmercaptopropionyl-CoA ligase</fullName>
        <ecNumber evidence="6">6.2.1.44</ecNumber>
    </recommendedName>
</protein>
<gene>
    <name evidence="9" type="ORF">B7Z12_20725</name>
</gene>
<evidence type="ECO:0000256" key="5">
    <source>
        <dbReference type="ARBA" id="ARBA00051915"/>
    </source>
</evidence>
<evidence type="ECO:0000256" key="1">
    <source>
        <dbReference type="ARBA" id="ARBA00006432"/>
    </source>
</evidence>
<dbReference type="FunFam" id="3.30.300.30:FF:000008">
    <property type="entry name" value="2,3-dihydroxybenzoate-AMP ligase"/>
    <property type="match status" value="1"/>
</dbReference>
<name>A0A258CR36_CAUVI</name>
<feature type="non-terminal residue" evidence="9">
    <location>
        <position position="1"/>
    </location>
</feature>
<comment type="similarity">
    <text evidence="1">Belongs to the ATP-dependent AMP-binding enzyme family.</text>
</comment>
<evidence type="ECO:0000256" key="2">
    <source>
        <dbReference type="ARBA" id="ARBA00022598"/>
    </source>
</evidence>
<dbReference type="InterPro" id="IPR025110">
    <property type="entry name" value="AMP-bd_C"/>
</dbReference>